<evidence type="ECO:0000256" key="13">
    <source>
        <dbReference type="ARBA" id="ARBA00023136"/>
    </source>
</evidence>
<dbReference type="InterPro" id="IPR036890">
    <property type="entry name" value="HATPase_C_sf"/>
</dbReference>
<evidence type="ECO:0000256" key="3">
    <source>
        <dbReference type="ARBA" id="ARBA00012438"/>
    </source>
</evidence>
<dbReference type="Pfam" id="PF00512">
    <property type="entry name" value="HisKA"/>
    <property type="match status" value="1"/>
</dbReference>
<dbReference type="InterPro" id="IPR005467">
    <property type="entry name" value="His_kinase_dom"/>
</dbReference>
<keyword evidence="11 14" id="KW-1133">Transmembrane helix</keyword>
<dbReference type="PANTHER" id="PTHR45528:SF1">
    <property type="entry name" value="SENSOR HISTIDINE KINASE CPXA"/>
    <property type="match status" value="1"/>
</dbReference>
<evidence type="ECO:0000256" key="10">
    <source>
        <dbReference type="ARBA" id="ARBA00022840"/>
    </source>
</evidence>
<dbReference type="GO" id="GO:0005524">
    <property type="term" value="F:ATP binding"/>
    <property type="evidence" value="ECO:0007669"/>
    <property type="project" value="UniProtKB-KW"/>
</dbReference>
<evidence type="ECO:0000313" key="17">
    <source>
        <dbReference type="EMBL" id="MFC0476740.1"/>
    </source>
</evidence>
<comment type="catalytic activity">
    <reaction evidence="1">
        <text>ATP + protein L-histidine = ADP + protein N-phospho-L-histidine.</text>
        <dbReference type="EC" id="2.7.13.3"/>
    </reaction>
</comment>
<evidence type="ECO:0000256" key="2">
    <source>
        <dbReference type="ARBA" id="ARBA00004651"/>
    </source>
</evidence>
<evidence type="ECO:0000256" key="4">
    <source>
        <dbReference type="ARBA" id="ARBA00022475"/>
    </source>
</evidence>
<evidence type="ECO:0000313" key="18">
    <source>
        <dbReference type="Proteomes" id="UP001589738"/>
    </source>
</evidence>
<dbReference type="SUPFAM" id="SSF47384">
    <property type="entry name" value="Homodimeric domain of signal transducing histidine kinase"/>
    <property type="match status" value="1"/>
</dbReference>
<dbReference type="Pfam" id="PF02518">
    <property type="entry name" value="HATPase_c"/>
    <property type="match status" value="1"/>
</dbReference>
<keyword evidence="18" id="KW-1185">Reference proteome</keyword>
<keyword evidence="8" id="KW-0547">Nucleotide-binding</keyword>
<keyword evidence="12" id="KW-0902">Two-component regulatory system</keyword>
<dbReference type="CDD" id="cd06225">
    <property type="entry name" value="HAMP"/>
    <property type="match status" value="1"/>
</dbReference>
<dbReference type="PROSITE" id="PS50109">
    <property type="entry name" value="HIS_KIN"/>
    <property type="match status" value="1"/>
</dbReference>
<dbReference type="CDD" id="cd00075">
    <property type="entry name" value="HATPase"/>
    <property type="match status" value="1"/>
</dbReference>
<dbReference type="Gene3D" id="1.10.287.130">
    <property type="match status" value="1"/>
</dbReference>
<keyword evidence="10 17" id="KW-0067">ATP-binding</keyword>
<evidence type="ECO:0000256" key="9">
    <source>
        <dbReference type="ARBA" id="ARBA00022777"/>
    </source>
</evidence>
<dbReference type="InterPro" id="IPR036097">
    <property type="entry name" value="HisK_dim/P_sf"/>
</dbReference>
<dbReference type="SUPFAM" id="SSF55874">
    <property type="entry name" value="ATPase domain of HSP90 chaperone/DNA topoisomerase II/histidine kinase"/>
    <property type="match status" value="1"/>
</dbReference>
<evidence type="ECO:0000256" key="11">
    <source>
        <dbReference type="ARBA" id="ARBA00022989"/>
    </source>
</evidence>
<keyword evidence="6" id="KW-0808">Transferase</keyword>
<dbReference type="CDD" id="cd00082">
    <property type="entry name" value="HisKA"/>
    <property type="match status" value="1"/>
</dbReference>
<dbReference type="SMART" id="SM00388">
    <property type="entry name" value="HisKA"/>
    <property type="match status" value="1"/>
</dbReference>
<proteinExistence type="predicted"/>
<evidence type="ECO:0000256" key="12">
    <source>
        <dbReference type="ARBA" id="ARBA00023012"/>
    </source>
</evidence>
<reference evidence="17 18" key="1">
    <citation type="submission" date="2024-09" db="EMBL/GenBank/DDBJ databases">
        <authorList>
            <person name="Sun Q."/>
            <person name="Mori K."/>
        </authorList>
    </citation>
    <scope>NUCLEOTIDE SEQUENCE [LARGE SCALE GENOMIC DNA]</scope>
    <source>
        <strain evidence="17 18">CGMCC 1.9126</strain>
    </source>
</reference>
<dbReference type="PROSITE" id="PS50885">
    <property type="entry name" value="HAMP"/>
    <property type="match status" value="1"/>
</dbReference>
<keyword evidence="5" id="KW-0597">Phosphoprotein</keyword>
<dbReference type="InterPro" id="IPR003660">
    <property type="entry name" value="HAMP_dom"/>
</dbReference>
<feature type="domain" description="Histidine kinase" evidence="15">
    <location>
        <begin position="240"/>
        <end position="456"/>
    </location>
</feature>
<feature type="domain" description="HAMP" evidence="16">
    <location>
        <begin position="180"/>
        <end position="232"/>
    </location>
</feature>
<dbReference type="SUPFAM" id="SSF158472">
    <property type="entry name" value="HAMP domain-like"/>
    <property type="match status" value="1"/>
</dbReference>
<gene>
    <name evidence="17" type="ORF">ACFFHF_16175</name>
</gene>
<feature type="transmembrane region" description="Helical" evidence="14">
    <location>
        <begin position="6"/>
        <end position="27"/>
    </location>
</feature>
<dbReference type="Pfam" id="PF00672">
    <property type="entry name" value="HAMP"/>
    <property type="match status" value="1"/>
</dbReference>
<dbReference type="Proteomes" id="UP001589738">
    <property type="component" value="Unassembled WGS sequence"/>
</dbReference>
<dbReference type="InterPro" id="IPR003594">
    <property type="entry name" value="HATPase_dom"/>
</dbReference>
<keyword evidence="7 14" id="KW-0812">Transmembrane</keyword>
<protein>
    <recommendedName>
        <fullName evidence="3">histidine kinase</fullName>
        <ecNumber evidence="3">2.7.13.3</ecNumber>
    </recommendedName>
</protein>
<accession>A0ABV6KV12</accession>
<evidence type="ECO:0000259" key="15">
    <source>
        <dbReference type="PROSITE" id="PS50109"/>
    </source>
</evidence>
<dbReference type="PRINTS" id="PR00344">
    <property type="entry name" value="BCTRLSENSOR"/>
</dbReference>
<evidence type="ECO:0000256" key="14">
    <source>
        <dbReference type="SAM" id="Phobius"/>
    </source>
</evidence>
<organism evidence="17 18">
    <name type="scientific">Robertmurraya beringensis</name>
    <dbReference type="NCBI Taxonomy" id="641660"/>
    <lineage>
        <taxon>Bacteria</taxon>
        <taxon>Bacillati</taxon>
        <taxon>Bacillota</taxon>
        <taxon>Bacilli</taxon>
        <taxon>Bacillales</taxon>
        <taxon>Bacillaceae</taxon>
        <taxon>Robertmurraya</taxon>
    </lineage>
</organism>
<dbReference type="SMART" id="SM00304">
    <property type="entry name" value="HAMP"/>
    <property type="match status" value="1"/>
</dbReference>
<dbReference type="SMART" id="SM00387">
    <property type="entry name" value="HATPase_c"/>
    <property type="match status" value="1"/>
</dbReference>
<dbReference type="Gene3D" id="3.30.565.10">
    <property type="entry name" value="Histidine kinase-like ATPase, C-terminal domain"/>
    <property type="match status" value="1"/>
</dbReference>
<dbReference type="EC" id="2.7.13.3" evidence="3"/>
<dbReference type="InterPro" id="IPR004358">
    <property type="entry name" value="Sig_transdc_His_kin-like_C"/>
</dbReference>
<evidence type="ECO:0000256" key="6">
    <source>
        <dbReference type="ARBA" id="ARBA00022679"/>
    </source>
</evidence>
<evidence type="ECO:0000259" key="16">
    <source>
        <dbReference type="PROSITE" id="PS50885"/>
    </source>
</evidence>
<comment type="subcellular location">
    <subcellularLocation>
        <location evidence="2">Cell membrane</location>
        <topology evidence="2">Multi-pass membrane protein</topology>
    </subcellularLocation>
</comment>
<dbReference type="InterPro" id="IPR050398">
    <property type="entry name" value="HssS/ArlS-like"/>
</dbReference>
<dbReference type="PANTHER" id="PTHR45528">
    <property type="entry name" value="SENSOR HISTIDINE KINASE CPXA"/>
    <property type="match status" value="1"/>
</dbReference>
<sequence length="466" mass="52591">MKKLSIKLGAIFFLCILGLESFMFFFLHSALVESRIQEELNALQARGNSHRAILENHFTPDTIAHVALMETESTTDVAVTDADLQILGSSSKNKQLIENVKLPSNEIPQGGLIIENDWETEPFISTVSSLENEGEIIGYVFMFQDTETVHSLIKRLNQHFVLAGFLTVALTLFIIALLSKAITKPLIKMKDATFQISQGNYSISLPETGKDELGDLAKSIESLAHDLTFLTQERNDFLASISHELRTPITYIKGYTEIILKRDLSEVEKQNYLSIILEETNRLNDLIKQLFDLAKMDQNSFLIEKTEVNLKEILEKVEVKLAPAFKEREMTLHITCQKDFFLHADPIRMEQIFLNLLDNSMKYSGAGGITNVSVELKKSQLFVTIRDTGNGIPEEDLPHIFNRFYRVDKSRTRLLGGAGLGLSIVKELVNKHNGTITVKSQIQEGTEFQMMFRGAWSDENDLTGGR</sequence>
<feature type="transmembrane region" description="Helical" evidence="14">
    <location>
        <begin position="160"/>
        <end position="179"/>
    </location>
</feature>
<dbReference type="EMBL" id="JBHLUU010000110">
    <property type="protein sequence ID" value="MFC0476740.1"/>
    <property type="molecule type" value="Genomic_DNA"/>
</dbReference>
<evidence type="ECO:0000256" key="5">
    <source>
        <dbReference type="ARBA" id="ARBA00022553"/>
    </source>
</evidence>
<name>A0ABV6KV12_9BACI</name>
<dbReference type="RefSeq" id="WP_377058594.1">
    <property type="nucleotide sequence ID" value="NZ_JBHLUU010000110.1"/>
</dbReference>
<dbReference type="Gene3D" id="6.10.340.10">
    <property type="match status" value="1"/>
</dbReference>
<evidence type="ECO:0000256" key="8">
    <source>
        <dbReference type="ARBA" id="ARBA00022741"/>
    </source>
</evidence>
<dbReference type="InterPro" id="IPR003661">
    <property type="entry name" value="HisK_dim/P_dom"/>
</dbReference>
<comment type="caution">
    <text evidence="17">The sequence shown here is derived from an EMBL/GenBank/DDBJ whole genome shotgun (WGS) entry which is preliminary data.</text>
</comment>
<keyword evidence="13 14" id="KW-0472">Membrane</keyword>
<evidence type="ECO:0000256" key="7">
    <source>
        <dbReference type="ARBA" id="ARBA00022692"/>
    </source>
</evidence>
<keyword evidence="4" id="KW-1003">Cell membrane</keyword>
<evidence type="ECO:0000256" key="1">
    <source>
        <dbReference type="ARBA" id="ARBA00000085"/>
    </source>
</evidence>
<keyword evidence="9" id="KW-0418">Kinase</keyword>